<feature type="region of interest" description="Disordered" evidence="1">
    <location>
        <begin position="289"/>
        <end position="430"/>
    </location>
</feature>
<name>A0ABR0JYD3_9EURO</name>
<feature type="region of interest" description="Disordered" evidence="1">
    <location>
        <begin position="1013"/>
        <end position="1077"/>
    </location>
</feature>
<feature type="compositionally biased region" description="Polar residues" evidence="1">
    <location>
        <begin position="383"/>
        <end position="401"/>
    </location>
</feature>
<feature type="region of interest" description="Disordered" evidence="1">
    <location>
        <begin position="160"/>
        <end position="234"/>
    </location>
</feature>
<keyword evidence="3" id="KW-1185">Reference proteome</keyword>
<feature type="region of interest" description="Disordered" evidence="1">
    <location>
        <begin position="1103"/>
        <end position="1163"/>
    </location>
</feature>
<evidence type="ECO:0000313" key="3">
    <source>
        <dbReference type="Proteomes" id="UP001345013"/>
    </source>
</evidence>
<gene>
    <name evidence="2" type="ORF">LTR24_009584</name>
</gene>
<evidence type="ECO:0000313" key="2">
    <source>
        <dbReference type="EMBL" id="KAK5077493.1"/>
    </source>
</evidence>
<feature type="region of interest" description="Disordered" evidence="1">
    <location>
        <begin position="449"/>
        <end position="515"/>
    </location>
</feature>
<feature type="compositionally biased region" description="Low complexity" evidence="1">
    <location>
        <begin position="504"/>
        <end position="515"/>
    </location>
</feature>
<dbReference type="EMBL" id="JAVRRG010000219">
    <property type="protein sequence ID" value="KAK5077493.1"/>
    <property type="molecule type" value="Genomic_DNA"/>
</dbReference>
<feature type="compositionally biased region" description="Basic and acidic residues" evidence="1">
    <location>
        <begin position="355"/>
        <end position="377"/>
    </location>
</feature>
<comment type="caution">
    <text evidence="2">The sequence shown here is derived from an EMBL/GenBank/DDBJ whole genome shotgun (WGS) entry which is preliminary data.</text>
</comment>
<feature type="region of interest" description="Disordered" evidence="1">
    <location>
        <begin position="713"/>
        <end position="905"/>
    </location>
</feature>
<protein>
    <submittedName>
        <fullName evidence="2">Uncharacterized protein</fullName>
    </submittedName>
</protein>
<feature type="compositionally biased region" description="Basic and acidic residues" evidence="1">
    <location>
        <begin position="451"/>
        <end position="460"/>
    </location>
</feature>
<feature type="compositionally biased region" description="Low complexity" evidence="1">
    <location>
        <begin position="207"/>
        <end position="216"/>
    </location>
</feature>
<feature type="compositionally biased region" description="Polar residues" evidence="1">
    <location>
        <begin position="730"/>
        <end position="756"/>
    </location>
</feature>
<feature type="compositionally biased region" description="Polar residues" evidence="1">
    <location>
        <begin position="225"/>
        <end position="234"/>
    </location>
</feature>
<evidence type="ECO:0000256" key="1">
    <source>
        <dbReference type="SAM" id="MobiDB-lite"/>
    </source>
</evidence>
<accession>A0ABR0JYD3</accession>
<feature type="compositionally biased region" description="Polar residues" evidence="1">
    <location>
        <begin position="461"/>
        <end position="496"/>
    </location>
</feature>
<feature type="region of interest" description="Disordered" evidence="1">
    <location>
        <begin position="585"/>
        <end position="640"/>
    </location>
</feature>
<organism evidence="2 3">
    <name type="scientific">Lithohypha guttulata</name>
    <dbReference type="NCBI Taxonomy" id="1690604"/>
    <lineage>
        <taxon>Eukaryota</taxon>
        <taxon>Fungi</taxon>
        <taxon>Dikarya</taxon>
        <taxon>Ascomycota</taxon>
        <taxon>Pezizomycotina</taxon>
        <taxon>Eurotiomycetes</taxon>
        <taxon>Chaetothyriomycetidae</taxon>
        <taxon>Chaetothyriales</taxon>
        <taxon>Trichomeriaceae</taxon>
        <taxon>Lithohypha</taxon>
    </lineage>
</organism>
<feature type="compositionally biased region" description="Low complexity" evidence="1">
    <location>
        <begin position="161"/>
        <end position="173"/>
    </location>
</feature>
<dbReference type="Proteomes" id="UP001345013">
    <property type="component" value="Unassembled WGS sequence"/>
</dbReference>
<feature type="compositionally biased region" description="Polar residues" evidence="1">
    <location>
        <begin position="799"/>
        <end position="836"/>
    </location>
</feature>
<sequence>MSSDGSSFPPVTPDFVYIVKIGDFQHVLRPADLKSSNNLSLARHAVANIDVARSLLTERGPFLVSEKQQKMDELICDTEEAINRVVKLLQPARVEQVSEEESIRINTKTAWALQDGPKSSATFGRLQITHDRLKTVLHDLKNIEATAQLDDCEVRASTIISRPSSAQSQQTQPSSPPREPTMQPQNPNNLLAWKRSRHRQSRQTLVSDSSSTSGLASDDHPSADLRSSVSSPRNTLMGFVDGSVRQMQEQASNINTLLLPSKTRDDASDVSVGRLSVIHELEGASVITAVPEGRASGMTSSKADPTGLSSPQQEESHHSHSAKPSLDTQEGKRSTAVESSAPTPSSPSPKLAKGMKRESFADYRERNKREREYRQEPQIESLEPTSSAPMKLSTSPQQESPAANPERAFRRSSSQPATTAHQSASAILGKEQQISAIPSVTQAATLVQETKSARPQREVLQHSNLSDSEIEPTTIQKQTFHTSKSSAQSSSLNTVPEDNPTVASQFQTSSTQMSQHLRTTMAVQPETILSPPLIRSSPWAPNPATATREMKPYLHSQSQSLTKSHEIFMIDPELTRLPSLLRAGQRARSKVSPPYPISEADSDHSGEDQISDLPRLRQTQSVIERPITAPPVPRPTARATHPPLQVIQTMDDPTHQRSLSDPVVPQINVTRAPTVPRKPVPYRTSMFMSGAAAEMCRTESSDQVAVRPQSEFISSASIPRHGLSGPPSPLQSDNGQNLNLPMPSSTSLHSLSVQGPSSLGSSRRSSVSVEGQLRSQPSHGAVPPSPIPNPLAMHPTAARSPQASPYQAQSVVMHPSQQPWTASQPDYRSPAFQQSRHFVDPSHNMHLGPSEQPPPPPPISRFRDSDQVGGVRHAPIRSRTEPVDRHVLEQARSPPRRASEQDQVPPMKHIVRDHELEQPYQAATPQHDPMYVGRAQLVYVKQQPWPNQSICLQPPLDRSSITRTAPPADTEHNAKRLPVPNIGRGASLNHTTGRQNTNDKDLFGRQVWLADQHVQQSPDQHQHQQRQRFSYYEPQQQSADHQRQLRPRPPLEPRAQPRVQPLQSYHEQHQPDCYCDNQTQYEPQHQVSKVFSPSEEVKNIRLTPVQETQVAPPVKASAEIPLYPPQPQPQLESEPTEQKHVTKKRSSWLAHQANRSRLIKGRH</sequence>
<feature type="region of interest" description="Disordered" evidence="1">
    <location>
        <begin position="953"/>
        <end position="999"/>
    </location>
</feature>
<proteinExistence type="predicted"/>
<feature type="compositionally biased region" description="Basic and acidic residues" evidence="1">
    <location>
        <begin position="878"/>
        <end position="889"/>
    </location>
</feature>
<feature type="compositionally biased region" description="Polar residues" evidence="1">
    <location>
        <begin position="411"/>
        <end position="425"/>
    </location>
</feature>
<reference evidence="2 3" key="1">
    <citation type="submission" date="2023-08" db="EMBL/GenBank/DDBJ databases">
        <title>Black Yeasts Isolated from many extreme environments.</title>
        <authorList>
            <person name="Coleine C."/>
            <person name="Stajich J.E."/>
            <person name="Selbmann L."/>
        </authorList>
    </citation>
    <scope>NUCLEOTIDE SEQUENCE [LARGE SCALE GENOMIC DNA]</scope>
    <source>
        <strain evidence="2 3">CCFEE 5885</strain>
    </source>
</reference>
<feature type="compositionally biased region" description="Low complexity" evidence="1">
    <location>
        <begin position="757"/>
        <end position="769"/>
    </location>
</feature>